<evidence type="ECO:0000313" key="2">
    <source>
        <dbReference type="EMBL" id="TYH53134.1"/>
    </source>
</evidence>
<keyword evidence="1" id="KW-0472">Membrane</keyword>
<evidence type="ECO:0000313" key="3">
    <source>
        <dbReference type="Proteomes" id="UP000322667"/>
    </source>
</evidence>
<gene>
    <name evidence="2" type="ORF">ES332_D09G077500v1</name>
</gene>
<keyword evidence="3" id="KW-1185">Reference proteome</keyword>
<organism evidence="2 3">
    <name type="scientific">Gossypium tomentosum</name>
    <name type="common">Hawaiian cotton</name>
    <name type="synonym">Gossypium sandvicense</name>
    <dbReference type="NCBI Taxonomy" id="34277"/>
    <lineage>
        <taxon>Eukaryota</taxon>
        <taxon>Viridiplantae</taxon>
        <taxon>Streptophyta</taxon>
        <taxon>Embryophyta</taxon>
        <taxon>Tracheophyta</taxon>
        <taxon>Spermatophyta</taxon>
        <taxon>Magnoliopsida</taxon>
        <taxon>eudicotyledons</taxon>
        <taxon>Gunneridae</taxon>
        <taxon>Pentapetalae</taxon>
        <taxon>rosids</taxon>
        <taxon>malvids</taxon>
        <taxon>Malvales</taxon>
        <taxon>Malvaceae</taxon>
        <taxon>Malvoideae</taxon>
        <taxon>Gossypium</taxon>
    </lineage>
</organism>
<dbReference type="AlphaFoldDB" id="A0A5D2JF26"/>
<accession>A0A5D2JF26</accession>
<protein>
    <submittedName>
        <fullName evidence="2">Uncharacterized protein</fullName>
    </submittedName>
</protein>
<keyword evidence="1" id="KW-1133">Transmembrane helix</keyword>
<sequence>MSVVSPLLIFQDLHCMRHLFYPESRMLVTPYFLRHRMSSFVGLPCSIYVLWLAHPLLCICLGTSYLQP</sequence>
<feature type="transmembrane region" description="Helical" evidence="1">
    <location>
        <begin position="39"/>
        <end position="66"/>
    </location>
</feature>
<keyword evidence="1" id="KW-0812">Transmembrane</keyword>
<evidence type="ECO:0000256" key="1">
    <source>
        <dbReference type="SAM" id="Phobius"/>
    </source>
</evidence>
<dbReference type="Proteomes" id="UP000322667">
    <property type="component" value="Chromosome D09"/>
</dbReference>
<proteinExistence type="predicted"/>
<dbReference type="EMBL" id="CM017631">
    <property type="protein sequence ID" value="TYH53134.1"/>
    <property type="molecule type" value="Genomic_DNA"/>
</dbReference>
<reference evidence="2 3" key="1">
    <citation type="submission" date="2019-07" db="EMBL/GenBank/DDBJ databases">
        <title>WGS assembly of Gossypium tomentosum.</title>
        <authorList>
            <person name="Chen Z.J."/>
            <person name="Sreedasyam A."/>
            <person name="Ando A."/>
            <person name="Song Q."/>
            <person name="De L."/>
            <person name="Hulse-Kemp A."/>
            <person name="Ding M."/>
            <person name="Ye W."/>
            <person name="Kirkbride R."/>
            <person name="Jenkins J."/>
            <person name="Plott C."/>
            <person name="Lovell J."/>
            <person name="Lin Y.-M."/>
            <person name="Vaughn R."/>
            <person name="Liu B."/>
            <person name="Li W."/>
            <person name="Simpson S."/>
            <person name="Scheffler B."/>
            <person name="Saski C."/>
            <person name="Grover C."/>
            <person name="Hu G."/>
            <person name="Conover J."/>
            <person name="Carlson J."/>
            <person name="Shu S."/>
            <person name="Boston L."/>
            <person name="Williams M."/>
            <person name="Peterson D."/>
            <person name="Mcgee K."/>
            <person name="Jones D."/>
            <person name="Wendel J."/>
            <person name="Stelly D."/>
            <person name="Grimwood J."/>
            <person name="Schmutz J."/>
        </authorList>
    </citation>
    <scope>NUCLEOTIDE SEQUENCE [LARGE SCALE GENOMIC DNA]</scope>
    <source>
        <strain evidence="2">7179.01</strain>
    </source>
</reference>
<name>A0A5D2JF26_GOSTO</name>